<dbReference type="GO" id="GO:0003682">
    <property type="term" value="F:chromatin binding"/>
    <property type="evidence" value="ECO:0007669"/>
    <property type="project" value="InterPro"/>
</dbReference>
<reference evidence="5 6" key="1">
    <citation type="submission" date="2020-04" db="EMBL/GenBank/DDBJ databases">
        <authorList>
            <person name="Laetsch R D."/>
            <person name="Stevens L."/>
            <person name="Kumar S."/>
            <person name="Blaxter L. M."/>
        </authorList>
    </citation>
    <scope>NUCLEOTIDE SEQUENCE [LARGE SCALE GENOMIC DNA]</scope>
</reference>
<feature type="region of interest" description="Disordered" evidence="3">
    <location>
        <begin position="552"/>
        <end position="574"/>
    </location>
</feature>
<dbReference type="GO" id="GO:0003677">
    <property type="term" value="F:DNA binding"/>
    <property type="evidence" value="ECO:0007669"/>
    <property type="project" value="UniProtKB-KW"/>
</dbReference>
<dbReference type="GO" id="GO:0005634">
    <property type="term" value="C:nucleus"/>
    <property type="evidence" value="ECO:0007669"/>
    <property type="project" value="TreeGrafter"/>
</dbReference>
<dbReference type="AlphaFoldDB" id="A0A8S1EN93"/>
<feature type="region of interest" description="Disordered" evidence="3">
    <location>
        <begin position="471"/>
        <end position="491"/>
    </location>
</feature>
<evidence type="ECO:0000259" key="4">
    <source>
        <dbReference type="PROSITE" id="PS51293"/>
    </source>
</evidence>
<evidence type="ECO:0000313" key="5">
    <source>
        <dbReference type="EMBL" id="CAB3401478.1"/>
    </source>
</evidence>
<dbReference type="InterPro" id="IPR055315">
    <property type="entry name" value="Cramped-like"/>
</dbReference>
<dbReference type="GO" id="GO:0007389">
    <property type="term" value="P:pattern specification process"/>
    <property type="evidence" value="ECO:0007669"/>
    <property type="project" value="TreeGrafter"/>
</dbReference>
<dbReference type="PANTHER" id="PTHR21677">
    <property type="entry name" value="CRAMPED PROTEIN"/>
    <property type="match status" value="1"/>
</dbReference>
<comment type="caution">
    <text evidence="5">The sequence shown here is derived from an EMBL/GenBank/DDBJ whole genome shotgun (WGS) entry which is preliminary data.</text>
</comment>
<evidence type="ECO:0000256" key="1">
    <source>
        <dbReference type="ARBA" id="ARBA00023125"/>
    </source>
</evidence>
<name>A0A8S1EN93_9PELO</name>
<keyword evidence="1" id="KW-0238">DNA-binding</keyword>
<sequence length="641" mass="71921">MADEGVSRRRLAFRPPVKLDGDENSEAASTSQATQQKAESTMTATTTSEASSGEEIVKKKTAKSWTPDHVLAYYDGLKMYGKDFESVARMLQKRKIAKDKDQIKNYFYNSLKVFKQLLAIDEDDMGDVPKDAKELFVALNACEWKKRTGNAKLNAEKVRELLFDGQTSVRVNRKTILIKTPPCPSLVKWFTSTRRVDKIPNELTIVLRPKSNGDAAHLKQFMQNTLVKMRVSTNERITRLLEFLERKWTANAVRLWPSCGTQLGKLRIVETDVSPFVAVSLNKLRKEVENATAKKRGGTRETPEPVIQPASSNINSNPSYSVVYPKPFVLNDEIMKDGISATNSENAIFAELYCACGMTDEIEMRYEIICEAPEYEFQRRKEPWMVMVDLLSRDYGEALCCARRDGGGETATAENRKRVERDVVDECEPPPPKKPAPPPTEIAVVAASDVVQRENDDFAMQIAMLKTTKGTKKPLQLPRRRQDSVRSQFSVPQRIPQKFVQPLNTSTNSVNNQNTSVSNNVRLAAKAEIVKEKKIDFSHKLTASVLFGEDISMSPSTTKKSAPPPPPSRDDEGSRCELTEILFGEISSTPTKYPANPQGGLGFTDVEVQQSYEDLISSSEDSRDFVLKHFTGRKCAPKRKL</sequence>
<evidence type="ECO:0000256" key="3">
    <source>
        <dbReference type="SAM" id="MobiDB-lite"/>
    </source>
</evidence>
<feature type="compositionally biased region" description="Low complexity" evidence="3">
    <location>
        <begin position="26"/>
        <end position="54"/>
    </location>
</feature>
<keyword evidence="6" id="KW-1185">Reference proteome</keyword>
<keyword evidence="2" id="KW-0539">Nucleus</keyword>
<evidence type="ECO:0000313" key="6">
    <source>
        <dbReference type="Proteomes" id="UP000494206"/>
    </source>
</evidence>
<dbReference type="InterPro" id="IPR017884">
    <property type="entry name" value="SANT_dom"/>
</dbReference>
<feature type="region of interest" description="Disordered" evidence="3">
    <location>
        <begin position="1"/>
        <end position="59"/>
    </location>
</feature>
<feature type="region of interest" description="Disordered" evidence="3">
    <location>
        <begin position="291"/>
        <end position="311"/>
    </location>
</feature>
<dbReference type="Proteomes" id="UP000494206">
    <property type="component" value="Unassembled WGS sequence"/>
</dbReference>
<organism evidence="5 6">
    <name type="scientific">Caenorhabditis bovis</name>
    <dbReference type="NCBI Taxonomy" id="2654633"/>
    <lineage>
        <taxon>Eukaryota</taxon>
        <taxon>Metazoa</taxon>
        <taxon>Ecdysozoa</taxon>
        <taxon>Nematoda</taxon>
        <taxon>Chromadorea</taxon>
        <taxon>Rhabditida</taxon>
        <taxon>Rhabditina</taxon>
        <taxon>Rhabditomorpha</taxon>
        <taxon>Rhabditoidea</taxon>
        <taxon>Rhabditidae</taxon>
        <taxon>Peloderinae</taxon>
        <taxon>Caenorhabditis</taxon>
    </lineage>
</organism>
<proteinExistence type="predicted"/>
<evidence type="ECO:0000256" key="2">
    <source>
        <dbReference type="ARBA" id="ARBA00023242"/>
    </source>
</evidence>
<protein>
    <recommendedName>
        <fullName evidence="4">SANT domain-containing protein</fullName>
    </recommendedName>
</protein>
<dbReference type="PROSITE" id="PS51293">
    <property type="entry name" value="SANT"/>
    <property type="match status" value="1"/>
</dbReference>
<gene>
    <name evidence="5" type="ORF">CBOVIS_LOCUS4221</name>
</gene>
<feature type="domain" description="SANT" evidence="4">
    <location>
        <begin position="60"/>
        <end position="115"/>
    </location>
</feature>
<dbReference type="OrthoDB" id="515799at2759"/>
<accession>A0A8S1EN93</accession>
<dbReference type="EMBL" id="CADEPM010000003">
    <property type="protein sequence ID" value="CAB3401478.1"/>
    <property type="molecule type" value="Genomic_DNA"/>
</dbReference>
<dbReference type="PANTHER" id="PTHR21677:SF1">
    <property type="entry name" value="PROTEIN CRAMPED-LIKE"/>
    <property type="match status" value="1"/>
</dbReference>
<dbReference type="Gene3D" id="1.20.58.1880">
    <property type="match status" value="1"/>
</dbReference>